<feature type="compositionally biased region" description="Basic and acidic residues" evidence="1">
    <location>
        <begin position="37"/>
        <end position="46"/>
    </location>
</feature>
<dbReference type="WBParaSite" id="PSAMB.scaffold1179size44253.g11695.t1">
    <property type="protein sequence ID" value="PSAMB.scaffold1179size44253.g11695.t1"/>
    <property type="gene ID" value="PSAMB.scaffold1179size44253.g11695"/>
</dbReference>
<evidence type="ECO:0000256" key="1">
    <source>
        <dbReference type="SAM" id="MobiDB-lite"/>
    </source>
</evidence>
<evidence type="ECO:0000313" key="2">
    <source>
        <dbReference type="Proteomes" id="UP000887566"/>
    </source>
</evidence>
<organism evidence="2 3">
    <name type="scientific">Plectus sambesii</name>
    <dbReference type="NCBI Taxonomy" id="2011161"/>
    <lineage>
        <taxon>Eukaryota</taxon>
        <taxon>Metazoa</taxon>
        <taxon>Ecdysozoa</taxon>
        <taxon>Nematoda</taxon>
        <taxon>Chromadorea</taxon>
        <taxon>Plectida</taxon>
        <taxon>Plectina</taxon>
        <taxon>Plectoidea</taxon>
        <taxon>Plectidae</taxon>
        <taxon>Plectus</taxon>
    </lineage>
</organism>
<sequence length="97" mass="10322">MTRRVCFSTRSAFAILDGAASFAISRQSIDVAEEAKTKKAAVDVEKTTSVPSASLSSDAKTDSLAMESVPVFMGGVETFAIQLSAVMEVTPTRTREE</sequence>
<feature type="region of interest" description="Disordered" evidence="1">
    <location>
        <begin position="37"/>
        <end position="60"/>
    </location>
</feature>
<accession>A0A914UQS8</accession>
<proteinExistence type="predicted"/>
<keyword evidence="2" id="KW-1185">Reference proteome</keyword>
<feature type="compositionally biased region" description="Polar residues" evidence="1">
    <location>
        <begin position="49"/>
        <end position="58"/>
    </location>
</feature>
<protein>
    <submittedName>
        <fullName evidence="3">Uncharacterized protein</fullName>
    </submittedName>
</protein>
<reference evidence="3" key="1">
    <citation type="submission" date="2022-11" db="UniProtKB">
        <authorList>
            <consortium name="WormBaseParasite"/>
        </authorList>
    </citation>
    <scope>IDENTIFICATION</scope>
</reference>
<evidence type="ECO:0000313" key="3">
    <source>
        <dbReference type="WBParaSite" id="PSAMB.scaffold1179size44253.g11695.t1"/>
    </source>
</evidence>
<dbReference type="Proteomes" id="UP000887566">
    <property type="component" value="Unplaced"/>
</dbReference>
<name>A0A914UQS8_9BILA</name>
<dbReference type="AlphaFoldDB" id="A0A914UQS8"/>